<dbReference type="Pfam" id="PF13561">
    <property type="entry name" value="adh_short_C2"/>
    <property type="match status" value="1"/>
</dbReference>
<name>A0ABS6BU75_9CLOT</name>
<dbReference type="RefSeq" id="WP_216149645.1">
    <property type="nucleotide sequence ID" value="NZ_JAHLDV010000027.1"/>
</dbReference>
<proteinExistence type="inferred from homology"/>
<evidence type="ECO:0000256" key="1">
    <source>
        <dbReference type="ARBA" id="ARBA00006484"/>
    </source>
</evidence>
<protein>
    <submittedName>
        <fullName evidence="3">Glucose 1-dehydrogenase</fullName>
        <ecNumber evidence="3">1.1.1.47</ecNumber>
    </submittedName>
</protein>
<dbReference type="InterPro" id="IPR020904">
    <property type="entry name" value="Sc_DH/Rdtase_CS"/>
</dbReference>
<dbReference type="Proteomes" id="UP000776252">
    <property type="component" value="Unassembled WGS sequence"/>
</dbReference>
<comment type="caution">
    <text evidence="3">The sequence shown here is derived from an EMBL/GenBank/DDBJ whole genome shotgun (WGS) entry which is preliminary data.</text>
</comment>
<sequence length="257" mass="27409">MNNLFDLTGKVAVVTGASSGIGMEMAKAFASQGADVAIIARRYDRLELLAKEIESMGRKSLAVKCDVTKEEEVKSAVTTILDKFGKIDILLNNAGVASSGSVENIEEAEWDRVIDTNVKGMFLMSKHVVKHMKERKYGKIINTASICGLIGSIGKSAPLHAYNASKGAVINLTRGMGATFAQYGITVNAIGPSLFKTEMTERSLGNESFLNMYNSICPAGRLGKPGELNGAAIYFASDASSYTTGQTLFVDGGWTSI</sequence>
<comment type="similarity">
    <text evidence="1">Belongs to the short-chain dehydrogenases/reductases (SDR) family.</text>
</comment>
<dbReference type="EMBL" id="JAHLDV010000027">
    <property type="protein sequence ID" value="MBU3160466.1"/>
    <property type="molecule type" value="Genomic_DNA"/>
</dbReference>
<evidence type="ECO:0000256" key="2">
    <source>
        <dbReference type="ARBA" id="ARBA00023002"/>
    </source>
</evidence>
<dbReference type="InterPro" id="IPR002347">
    <property type="entry name" value="SDR_fam"/>
</dbReference>
<keyword evidence="4" id="KW-1185">Reference proteome</keyword>
<accession>A0ABS6BU75</accession>
<evidence type="ECO:0000313" key="4">
    <source>
        <dbReference type="Proteomes" id="UP000776252"/>
    </source>
</evidence>
<dbReference type="EC" id="1.1.1.47" evidence="3"/>
<dbReference type="PROSITE" id="PS00061">
    <property type="entry name" value="ADH_SHORT"/>
    <property type="match status" value="1"/>
</dbReference>
<dbReference type="GO" id="GO:0047936">
    <property type="term" value="F:glucose 1-dehydrogenase [NAD(P)+] activity"/>
    <property type="evidence" value="ECO:0007669"/>
    <property type="project" value="UniProtKB-EC"/>
</dbReference>
<evidence type="ECO:0000313" key="3">
    <source>
        <dbReference type="EMBL" id="MBU3160466.1"/>
    </source>
</evidence>
<keyword evidence="2 3" id="KW-0560">Oxidoreductase</keyword>
<dbReference type="PANTHER" id="PTHR42760:SF133">
    <property type="entry name" value="3-OXOACYL-[ACYL-CARRIER-PROTEIN] REDUCTASE"/>
    <property type="match status" value="1"/>
</dbReference>
<dbReference type="NCBIfam" id="NF005559">
    <property type="entry name" value="PRK07231.1"/>
    <property type="match status" value="1"/>
</dbReference>
<reference evidence="3 4" key="1">
    <citation type="submission" date="2021-06" db="EMBL/GenBank/DDBJ databases">
        <title>Clostridia strains as spoilage organisms.</title>
        <authorList>
            <person name="Wambui J."/>
            <person name="Stephan R."/>
            <person name="Stevens M.J.A."/>
        </authorList>
    </citation>
    <scope>NUCLEOTIDE SEQUENCE [LARGE SCALE GENOMIC DNA]</scope>
    <source>
        <strain evidence="3 4">DSM 14204</strain>
    </source>
</reference>
<organism evidence="3 4">
    <name type="scientific">Clostridium frigoris</name>
    <dbReference type="NCBI Taxonomy" id="205327"/>
    <lineage>
        <taxon>Bacteria</taxon>
        <taxon>Bacillati</taxon>
        <taxon>Bacillota</taxon>
        <taxon>Clostridia</taxon>
        <taxon>Eubacteriales</taxon>
        <taxon>Clostridiaceae</taxon>
        <taxon>Clostridium</taxon>
    </lineage>
</organism>
<dbReference type="PANTHER" id="PTHR42760">
    <property type="entry name" value="SHORT-CHAIN DEHYDROGENASES/REDUCTASES FAMILY MEMBER"/>
    <property type="match status" value="1"/>
</dbReference>
<gene>
    <name evidence="3" type="ORF">KPL37_11995</name>
</gene>